<dbReference type="PRINTS" id="PR00625">
    <property type="entry name" value="JDOMAIN"/>
</dbReference>
<dbReference type="Proteomes" id="UP000675664">
    <property type="component" value="Unassembled WGS sequence"/>
</dbReference>
<dbReference type="AlphaFoldDB" id="A0A8J7VX56"/>
<dbReference type="EMBL" id="JAGSND010000001">
    <property type="protein sequence ID" value="MBR0596374.1"/>
    <property type="molecule type" value="Genomic_DNA"/>
</dbReference>
<organism evidence="4 5">
    <name type="scientific">Sinanaerobacter chloroacetimidivorans</name>
    <dbReference type="NCBI Taxonomy" id="2818044"/>
    <lineage>
        <taxon>Bacteria</taxon>
        <taxon>Bacillati</taxon>
        <taxon>Bacillota</taxon>
        <taxon>Clostridia</taxon>
        <taxon>Peptostreptococcales</taxon>
        <taxon>Anaerovoracaceae</taxon>
        <taxon>Sinanaerobacter</taxon>
    </lineage>
</organism>
<dbReference type="GO" id="GO:0006260">
    <property type="term" value="P:DNA replication"/>
    <property type="evidence" value="ECO:0007669"/>
    <property type="project" value="UniProtKB-KW"/>
</dbReference>
<name>A0A8J7VX56_9FIRM</name>
<dbReference type="Pfam" id="PF00226">
    <property type="entry name" value="DnaJ"/>
    <property type="match status" value="1"/>
</dbReference>
<dbReference type="PROSITE" id="PS50005">
    <property type="entry name" value="TPR"/>
    <property type="match status" value="1"/>
</dbReference>
<dbReference type="PANTHER" id="PTHR43948">
    <property type="entry name" value="DNAJ HOMOLOG SUBFAMILY B"/>
    <property type="match status" value="1"/>
</dbReference>
<evidence type="ECO:0000313" key="5">
    <source>
        <dbReference type="Proteomes" id="UP000675664"/>
    </source>
</evidence>
<evidence type="ECO:0000256" key="1">
    <source>
        <dbReference type="ARBA" id="ARBA00022705"/>
    </source>
</evidence>
<dbReference type="InterPro" id="IPR019734">
    <property type="entry name" value="TPR_rpt"/>
</dbReference>
<dbReference type="InterPro" id="IPR001623">
    <property type="entry name" value="DnaJ_domain"/>
</dbReference>
<dbReference type="SUPFAM" id="SSF48452">
    <property type="entry name" value="TPR-like"/>
    <property type="match status" value="1"/>
</dbReference>
<dbReference type="InterPro" id="IPR011990">
    <property type="entry name" value="TPR-like_helical_dom_sf"/>
</dbReference>
<dbReference type="CDD" id="cd06257">
    <property type="entry name" value="DnaJ"/>
    <property type="match status" value="1"/>
</dbReference>
<feature type="domain" description="J" evidence="3">
    <location>
        <begin position="3"/>
        <end position="71"/>
    </location>
</feature>
<keyword evidence="1" id="KW-0235">DNA replication</keyword>
<dbReference type="GO" id="GO:0051082">
    <property type="term" value="F:unfolded protein binding"/>
    <property type="evidence" value="ECO:0007669"/>
    <property type="project" value="TreeGrafter"/>
</dbReference>
<dbReference type="PROSITE" id="PS50076">
    <property type="entry name" value="DNAJ_2"/>
    <property type="match status" value="1"/>
</dbReference>
<accession>A0A8J7VX56</accession>
<evidence type="ECO:0000256" key="2">
    <source>
        <dbReference type="PROSITE-ProRule" id="PRU00339"/>
    </source>
</evidence>
<dbReference type="PANTHER" id="PTHR43948:SF10">
    <property type="entry name" value="MRJ, ISOFORM E"/>
    <property type="match status" value="1"/>
</dbReference>
<evidence type="ECO:0000259" key="3">
    <source>
        <dbReference type="PROSITE" id="PS50076"/>
    </source>
</evidence>
<comment type="caution">
    <text evidence="4">The sequence shown here is derived from an EMBL/GenBank/DDBJ whole genome shotgun (WGS) entry which is preliminary data.</text>
</comment>
<keyword evidence="2" id="KW-0802">TPR repeat</keyword>
<reference evidence="4" key="1">
    <citation type="submission" date="2021-04" db="EMBL/GenBank/DDBJ databases">
        <title>Sinoanaerobacter chloroacetimidivorans sp. nov., an obligate anaerobic bacterium isolated from anaerobic sludge.</title>
        <authorList>
            <person name="Bao Y."/>
        </authorList>
    </citation>
    <scope>NUCLEOTIDE SEQUENCE</scope>
    <source>
        <strain evidence="4">BAD-6</strain>
    </source>
</reference>
<reference evidence="4" key="2">
    <citation type="submission" date="2021-04" db="EMBL/GenBank/DDBJ databases">
        <authorList>
            <person name="Liu J."/>
        </authorList>
    </citation>
    <scope>NUCLEOTIDE SEQUENCE</scope>
    <source>
        <strain evidence="4">BAD-6</strain>
    </source>
</reference>
<dbReference type="RefSeq" id="WP_227016508.1">
    <property type="nucleotide sequence ID" value="NZ_JAGSND010000001.1"/>
</dbReference>
<gene>
    <name evidence="4" type="ORF">KCX82_00640</name>
</gene>
<dbReference type="SMART" id="SM00271">
    <property type="entry name" value="DnaJ"/>
    <property type="match status" value="1"/>
</dbReference>
<dbReference type="Gene3D" id="1.10.287.110">
    <property type="entry name" value="DnaJ domain"/>
    <property type="match status" value="1"/>
</dbReference>
<dbReference type="SUPFAM" id="SSF46565">
    <property type="entry name" value="Chaperone J-domain"/>
    <property type="match status" value="1"/>
</dbReference>
<dbReference type="GO" id="GO:0051087">
    <property type="term" value="F:protein-folding chaperone binding"/>
    <property type="evidence" value="ECO:0007669"/>
    <property type="project" value="TreeGrafter"/>
</dbReference>
<sequence length="195" mass="22285">MQNPYEVLGVKEGASQEEIKAAYREQVKKYHPDKYHDNPLYELAEEKLQEINEAYEYLMKNNGHSGYENYSKSSSNRGYSSGSPEFEEIRKMIDRGNVPGAEAMLHRVRTRNAEWFFLNGMISLRKGWYDDAMTNVQTAISMDPNNGEYRTALNSIMSAGNGYRTAAYGRGYTNNDDLCRLLQCYCCADALCDCI</sequence>
<feature type="repeat" description="TPR" evidence="2">
    <location>
        <begin position="113"/>
        <end position="146"/>
    </location>
</feature>
<dbReference type="InterPro" id="IPR036869">
    <property type="entry name" value="J_dom_sf"/>
</dbReference>
<evidence type="ECO:0000313" key="4">
    <source>
        <dbReference type="EMBL" id="MBR0596374.1"/>
    </source>
</evidence>
<protein>
    <submittedName>
        <fullName evidence="4">DnaJ domain-containing protein</fullName>
    </submittedName>
</protein>
<keyword evidence="5" id="KW-1185">Reference proteome</keyword>
<dbReference type="GO" id="GO:0044183">
    <property type="term" value="F:protein folding chaperone"/>
    <property type="evidence" value="ECO:0007669"/>
    <property type="project" value="TreeGrafter"/>
</dbReference>
<proteinExistence type="predicted"/>
<dbReference type="GO" id="GO:0005737">
    <property type="term" value="C:cytoplasm"/>
    <property type="evidence" value="ECO:0007669"/>
    <property type="project" value="TreeGrafter"/>
</dbReference>